<dbReference type="GO" id="GO:0051082">
    <property type="term" value="F:unfolded protein binding"/>
    <property type="evidence" value="ECO:0007669"/>
    <property type="project" value="InterPro"/>
</dbReference>
<dbReference type="Pfam" id="PF13589">
    <property type="entry name" value="HATPase_c_3"/>
    <property type="match status" value="1"/>
</dbReference>
<evidence type="ECO:0000256" key="4">
    <source>
        <dbReference type="ARBA" id="ARBA00023186"/>
    </source>
</evidence>
<evidence type="ECO:0000256" key="3">
    <source>
        <dbReference type="ARBA" id="ARBA00022840"/>
    </source>
</evidence>
<dbReference type="InterPro" id="IPR020568">
    <property type="entry name" value="Ribosomal_Su5_D2-typ_SF"/>
</dbReference>
<dbReference type="Proteomes" id="UP000321083">
    <property type="component" value="Unassembled WGS sequence"/>
</dbReference>
<feature type="binding site" evidence="5">
    <location>
        <position position="40"/>
    </location>
    <ligand>
        <name>ATP</name>
        <dbReference type="ChEBI" id="CHEBI:30616"/>
    </ligand>
</feature>
<comment type="caution">
    <text evidence="6">The sequence shown here is derived from an EMBL/GenBank/DDBJ whole genome shotgun (WGS) entry which is preliminary data.</text>
</comment>
<feature type="binding site" evidence="5">
    <location>
        <position position="175"/>
    </location>
    <ligand>
        <name>ATP</name>
        <dbReference type="ChEBI" id="CHEBI:30616"/>
    </ligand>
</feature>
<evidence type="ECO:0000256" key="2">
    <source>
        <dbReference type="ARBA" id="ARBA00022741"/>
    </source>
</evidence>
<dbReference type="PIRSF" id="PIRSF002583">
    <property type="entry name" value="Hsp90"/>
    <property type="match status" value="1"/>
</dbReference>
<dbReference type="Gene3D" id="3.30.565.10">
    <property type="entry name" value="Histidine kinase-like ATPase, C-terminal domain"/>
    <property type="match status" value="1"/>
</dbReference>
<dbReference type="InterPro" id="IPR001404">
    <property type="entry name" value="Hsp90_fam"/>
</dbReference>
<evidence type="ECO:0000313" key="6">
    <source>
        <dbReference type="EMBL" id="TWW11541.1"/>
    </source>
</evidence>
<dbReference type="Gene3D" id="3.30.230.80">
    <property type="match status" value="1"/>
</dbReference>
<comment type="similarity">
    <text evidence="1">Belongs to the heat shock protein 90 family.</text>
</comment>
<organism evidence="6 7">
    <name type="scientific">Planctomyces bekefii</name>
    <dbReference type="NCBI Taxonomy" id="1653850"/>
    <lineage>
        <taxon>Bacteria</taxon>
        <taxon>Pseudomonadati</taxon>
        <taxon>Planctomycetota</taxon>
        <taxon>Planctomycetia</taxon>
        <taxon>Planctomycetales</taxon>
        <taxon>Planctomycetaceae</taxon>
        <taxon>Planctomyces</taxon>
    </lineage>
</organism>
<keyword evidence="7" id="KW-1185">Reference proteome</keyword>
<sequence length="624" mass="69687">MHVRVHRVWSRQIPFRVDIAGIIEIMGSSLYSRLDTPIRELIQNSYDAILRRRARDLQFRGRIDIHQDAAAGTLTFTDDGVGLTAEEAEQYLGTLGIGMTGVLKGRRSTAVKSTIVGDGEGLVGQFGIGLFSAFMLADFLKVESRSEDSDEGVCWEAGPGTEIRLSSSDRTQFGTSVTLHLKPQFRMWCESLESLEGGAIREFADFLPVPIHVNDRPARVNVINAPWFEATPEPESLELALADYFNEAPLDVIPIRMEHPLTIAGALYISPQRTPGFADESTVAVTVRRMVISRRVRDLLPAWGSFFRGILELEDGTPVASREDLVRDDNFRALRRTLEEHLYQHLEDLADQPGSRLESIVTWHRYHFAGAALSEVRLRFLLRRVYRFQTSKGPLLLDEILQQSAADPLYENDLESVVWYNADRRQERYLDELFSRITVPCVHAVRSFEESLLAEMLVDEDGGVELRQATPSARNFNRIVLGMTDPEDLAAGWQDYFSSTDARVMIASLASGPPVVAFLNDRYELARTFEELRREGDIPTGFQRLNDAHFRQAPTGRNEVVLNRTHRLVQNALRSGVSSPLASVLRVLVMNALTAAGAVRSAGAAAVQAEDLDWIADALRGPGA</sequence>
<dbReference type="InterPro" id="IPR036890">
    <property type="entry name" value="HATPase_C_sf"/>
</dbReference>
<evidence type="ECO:0000256" key="1">
    <source>
        <dbReference type="ARBA" id="ARBA00008239"/>
    </source>
</evidence>
<dbReference type="SUPFAM" id="SSF54211">
    <property type="entry name" value="Ribosomal protein S5 domain 2-like"/>
    <property type="match status" value="1"/>
</dbReference>
<dbReference type="PANTHER" id="PTHR11528">
    <property type="entry name" value="HEAT SHOCK PROTEIN 90 FAMILY MEMBER"/>
    <property type="match status" value="1"/>
</dbReference>
<proteinExistence type="inferred from homology"/>
<reference evidence="6 7" key="1">
    <citation type="submission" date="2019-08" db="EMBL/GenBank/DDBJ databases">
        <title>100 year-old enigma solved: identification of Planctomyces bekefii, the type genus and species of the phylum Planctomycetes.</title>
        <authorList>
            <person name="Svetlana D.N."/>
            <person name="Overmann J."/>
        </authorList>
    </citation>
    <scope>NUCLEOTIDE SEQUENCE [LARGE SCALE GENOMIC DNA]</scope>
    <source>
        <strain evidence="6">Phe10_nw2017</strain>
    </source>
</reference>
<accession>A0A5C6MF59</accession>
<keyword evidence="2 5" id="KW-0547">Nucleotide-binding</keyword>
<keyword evidence="4" id="KW-0143">Chaperone</keyword>
<dbReference type="EMBL" id="SRHE01000053">
    <property type="protein sequence ID" value="TWW11541.1"/>
    <property type="molecule type" value="Genomic_DNA"/>
</dbReference>
<feature type="binding site" evidence="5">
    <location>
        <position position="78"/>
    </location>
    <ligand>
        <name>ATP</name>
        <dbReference type="ChEBI" id="CHEBI:30616"/>
    </ligand>
</feature>
<keyword evidence="3 5" id="KW-0067">ATP-binding</keyword>
<protein>
    <submittedName>
        <fullName evidence="6">Heat-shock protein</fullName>
    </submittedName>
</protein>
<dbReference type="InterPro" id="IPR020575">
    <property type="entry name" value="Hsp90_N"/>
</dbReference>
<dbReference type="GO" id="GO:0140662">
    <property type="term" value="F:ATP-dependent protein folding chaperone"/>
    <property type="evidence" value="ECO:0007669"/>
    <property type="project" value="InterPro"/>
</dbReference>
<dbReference type="SUPFAM" id="SSF55874">
    <property type="entry name" value="ATPase domain of HSP90 chaperone/DNA topoisomerase II/histidine kinase"/>
    <property type="match status" value="1"/>
</dbReference>
<dbReference type="GO" id="GO:0005524">
    <property type="term" value="F:ATP binding"/>
    <property type="evidence" value="ECO:0007669"/>
    <property type="project" value="UniProtKB-KW"/>
</dbReference>
<reference evidence="6 7" key="2">
    <citation type="submission" date="2019-08" db="EMBL/GenBank/DDBJ databases">
        <authorList>
            <person name="Henke P."/>
        </authorList>
    </citation>
    <scope>NUCLEOTIDE SEQUENCE [LARGE SCALE GENOMIC DNA]</scope>
    <source>
        <strain evidence="6">Phe10_nw2017</strain>
    </source>
</reference>
<evidence type="ECO:0000256" key="5">
    <source>
        <dbReference type="PIRSR" id="PIRSR002583-1"/>
    </source>
</evidence>
<dbReference type="GO" id="GO:0016887">
    <property type="term" value="F:ATP hydrolysis activity"/>
    <property type="evidence" value="ECO:0007669"/>
    <property type="project" value="InterPro"/>
</dbReference>
<evidence type="ECO:0000313" key="7">
    <source>
        <dbReference type="Proteomes" id="UP000321083"/>
    </source>
</evidence>
<feature type="binding site" evidence="5">
    <location>
        <position position="44"/>
    </location>
    <ligand>
        <name>ATP</name>
        <dbReference type="ChEBI" id="CHEBI:30616"/>
    </ligand>
</feature>
<gene>
    <name evidence="6" type="ORF">E3A20_04470</name>
</gene>
<dbReference type="AlphaFoldDB" id="A0A5C6MF59"/>
<dbReference type="PRINTS" id="PR00775">
    <property type="entry name" value="HEATSHOCK90"/>
</dbReference>
<name>A0A5C6MF59_9PLAN</name>